<keyword evidence="4 9" id="KW-0812">Transmembrane</keyword>
<organism evidence="12 13">
    <name type="scientific">Cinchona calisaya</name>
    <dbReference type="NCBI Taxonomy" id="153742"/>
    <lineage>
        <taxon>Eukaryota</taxon>
        <taxon>Viridiplantae</taxon>
        <taxon>Streptophyta</taxon>
        <taxon>Embryophyta</taxon>
        <taxon>Tracheophyta</taxon>
        <taxon>Spermatophyta</taxon>
        <taxon>Magnoliopsida</taxon>
        <taxon>eudicotyledons</taxon>
        <taxon>Gunneridae</taxon>
        <taxon>Pentapetalae</taxon>
        <taxon>asterids</taxon>
        <taxon>lamiids</taxon>
        <taxon>Gentianales</taxon>
        <taxon>Rubiaceae</taxon>
        <taxon>Cinchonoideae</taxon>
        <taxon>Cinchoneae</taxon>
        <taxon>Cinchona</taxon>
    </lineage>
</organism>
<dbReference type="PROSITE" id="PS00018">
    <property type="entry name" value="EF_HAND_1"/>
    <property type="match status" value="3"/>
</dbReference>
<evidence type="ECO:0000313" key="12">
    <source>
        <dbReference type="EMBL" id="KAL3508727.1"/>
    </source>
</evidence>
<dbReference type="Proteomes" id="UP001630127">
    <property type="component" value="Unassembled WGS sequence"/>
</dbReference>
<feature type="domain" description="EF-hand" evidence="11">
    <location>
        <begin position="313"/>
        <end position="348"/>
    </location>
</feature>
<comment type="caution">
    <text evidence="12">The sequence shown here is derived from an EMBL/GenBank/DDBJ whole genome shotgun (WGS) entry which is preliminary data.</text>
</comment>
<feature type="domain" description="EF-hand" evidence="11">
    <location>
        <begin position="450"/>
        <end position="485"/>
    </location>
</feature>
<evidence type="ECO:0000256" key="7">
    <source>
        <dbReference type="ARBA" id="ARBA00023065"/>
    </source>
</evidence>
<evidence type="ECO:0000256" key="6">
    <source>
        <dbReference type="ARBA" id="ARBA00022989"/>
    </source>
</evidence>
<dbReference type="InterPro" id="IPR018247">
    <property type="entry name" value="EF_Hand_1_Ca_BS"/>
</dbReference>
<dbReference type="GO" id="GO:0012505">
    <property type="term" value="C:endomembrane system"/>
    <property type="evidence" value="ECO:0007669"/>
    <property type="project" value="UniProtKB-SubCell"/>
</dbReference>
<dbReference type="InterPro" id="IPR011992">
    <property type="entry name" value="EF-hand-dom_pair"/>
</dbReference>
<dbReference type="AlphaFoldDB" id="A0ABD2YSC1"/>
<proteinExistence type="predicted"/>
<evidence type="ECO:0000256" key="5">
    <source>
        <dbReference type="ARBA" id="ARBA00022837"/>
    </source>
</evidence>
<evidence type="ECO:0000256" key="9">
    <source>
        <dbReference type="SAM" id="Phobius"/>
    </source>
</evidence>
<evidence type="ECO:0000256" key="3">
    <source>
        <dbReference type="ARBA" id="ARBA00022449"/>
    </source>
</evidence>
<protein>
    <recommendedName>
        <fullName evidence="11">EF-hand domain-containing protein</fullName>
    </recommendedName>
</protein>
<keyword evidence="10" id="KW-0732">Signal</keyword>
<gene>
    <name evidence="12" type="ORF">ACH5RR_028128</name>
</gene>
<feature type="transmembrane region" description="Helical" evidence="9">
    <location>
        <begin position="219"/>
        <end position="239"/>
    </location>
</feature>
<evidence type="ECO:0000256" key="4">
    <source>
        <dbReference type="ARBA" id="ARBA00022692"/>
    </source>
</evidence>
<dbReference type="InterPro" id="IPR002048">
    <property type="entry name" value="EF_hand_dom"/>
</dbReference>
<dbReference type="Pfam" id="PF13499">
    <property type="entry name" value="EF-hand_7"/>
    <property type="match status" value="2"/>
</dbReference>
<dbReference type="Pfam" id="PF01699">
    <property type="entry name" value="Na_Ca_ex"/>
    <property type="match status" value="1"/>
</dbReference>
<keyword evidence="8 9" id="KW-0472">Membrane</keyword>
<dbReference type="InterPro" id="IPR004713">
    <property type="entry name" value="CaH_exchang"/>
</dbReference>
<dbReference type="PROSITE" id="PS50222">
    <property type="entry name" value="EF_HAND_2"/>
    <property type="match status" value="3"/>
</dbReference>
<dbReference type="Gene3D" id="1.10.238.10">
    <property type="entry name" value="EF-hand"/>
    <property type="match status" value="2"/>
</dbReference>
<dbReference type="CDD" id="cd00051">
    <property type="entry name" value="EFh"/>
    <property type="match status" value="1"/>
</dbReference>
<keyword evidence="6 9" id="KW-1133">Transmembrane helix</keyword>
<dbReference type="GO" id="GO:0016020">
    <property type="term" value="C:membrane"/>
    <property type="evidence" value="ECO:0007669"/>
    <property type="project" value="UniProtKB-ARBA"/>
</dbReference>
<dbReference type="SMART" id="SM00054">
    <property type="entry name" value="EFh"/>
    <property type="match status" value="4"/>
</dbReference>
<feature type="transmembrane region" description="Helical" evidence="9">
    <location>
        <begin position="696"/>
        <end position="718"/>
    </location>
</feature>
<keyword evidence="3" id="KW-0050">Antiport</keyword>
<keyword evidence="13" id="KW-1185">Reference proteome</keyword>
<evidence type="ECO:0000259" key="11">
    <source>
        <dbReference type="PROSITE" id="PS50222"/>
    </source>
</evidence>
<keyword evidence="2" id="KW-0813">Transport</keyword>
<dbReference type="SUPFAM" id="SSF47473">
    <property type="entry name" value="EF-hand"/>
    <property type="match status" value="1"/>
</dbReference>
<name>A0ABD2YSC1_9GENT</name>
<reference evidence="12 13" key="1">
    <citation type="submission" date="2024-11" db="EMBL/GenBank/DDBJ databases">
        <title>A near-complete genome assembly of Cinchona calisaya.</title>
        <authorList>
            <person name="Lian D.C."/>
            <person name="Zhao X.W."/>
            <person name="Wei L."/>
        </authorList>
    </citation>
    <scope>NUCLEOTIDE SEQUENCE [LARGE SCALE GENOMIC DNA]</scope>
    <source>
        <tissue evidence="12">Nenye</tissue>
    </source>
</reference>
<keyword evidence="7" id="KW-0406">Ion transport</keyword>
<dbReference type="InterPro" id="IPR004837">
    <property type="entry name" value="NaCa_Exmemb"/>
</dbReference>
<feature type="transmembrane region" description="Helical" evidence="9">
    <location>
        <begin position="603"/>
        <end position="623"/>
    </location>
</feature>
<evidence type="ECO:0000256" key="8">
    <source>
        <dbReference type="ARBA" id="ARBA00023136"/>
    </source>
</evidence>
<feature type="chain" id="PRO_5044802652" description="EF-hand domain-containing protein" evidence="10">
    <location>
        <begin position="27"/>
        <end position="720"/>
    </location>
</feature>
<feature type="domain" description="EF-hand" evidence="11">
    <location>
        <begin position="353"/>
        <end position="388"/>
    </location>
</feature>
<dbReference type="PANTHER" id="PTHR31503">
    <property type="entry name" value="VACUOLAR CALCIUM ION TRANSPORTER"/>
    <property type="match status" value="1"/>
</dbReference>
<evidence type="ECO:0000313" key="13">
    <source>
        <dbReference type="Proteomes" id="UP001630127"/>
    </source>
</evidence>
<dbReference type="PANTHER" id="PTHR31503:SF79">
    <property type="entry name" value="CALCIUM-BINDING EF-HAND PROTEIN"/>
    <property type="match status" value="1"/>
</dbReference>
<feature type="transmembrane region" description="Helical" evidence="9">
    <location>
        <begin position="572"/>
        <end position="591"/>
    </location>
</feature>
<keyword evidence="5" id="KW-0106">Calcium</keyword>
<accession>A0ABD2YSC1</accession>
<evidence type="ECO:0000256" key="1">
    <source>
        <dbReference type="ARBA" id="ARBA00004127"/>
    </source>
</evidence>
<feature type="transmembrane region" description="Helical" evidence="9">
    <location>
        <begin position="118"/>
        <end position="139"/>
    </location>
</feature>
<evidence type="ECO:0000256" key="10">
    <source>
        <dbReference type="SAM" id="SignalP"/>
    </source>
</evidence>
<feature type="transmembrane region" description="Helical" evidence="9">
    <location>
        <begin position="670"/>
        <end position="689"/>
    </location>
</feature>
<dbReference type="EMBL" id="JBJUIK010000012">
    <property type="protein sequence ID" value="KAL3508727.1"/>
    <property type="molecule type" value="Genomic_DNA"/>
</dbReference>
<feature type="transmembrane region" description="Helical" evidence="9">
    <location>
        <begin position="151"/>
        <end position="178"/>
    </location>
</feature>
<dbReference type="GO" id="GO:0015368">
    <property type="term" value="F:calcium:monoatomic cation antiporter activity"/>
    <property type="evidence" value="ECO:0007669"/>
    <property type="project" value="UniProtKB-ARBA"/>
</dbReference>
<sequence>MTSMAKTTRSLLSFLLLLLTTKIAAGRPFLSGQNHLELVSDGVDDYPKKGSSKSFIVFKGIDSSEEGLCEQLYGFLPCSNNLAGHLFLIAVYEYLLFRGESLVASGGERIFKILGPGVFGASAFHLLGSLPEALILLASGLLNSREIAQEYVLTGVGLLAGSTILLLTVIWGTCVLFGSQEFPNDEGRNPSATSDHIRNQFKRLLSLSKGYGLITDAETSYTAIIMVLSVIPFIVIQVPRIFRLSSSSEQIVIIISLLISVTFLLIYFSYQIFQPWIQKRRLDYIRHDHLVVDILAHVQNHTIGRLLTKKGAPNVPAIRRLFQETDQDGDNFISVSELKEFLKECRFRKVGMNKDEAIAEMLGIFDLDKDGKINSDEFVNGITKWIDEAKRALEKQFHSKNSLKRLYEVLKTWIQEERTEDEIMKHLVPEILKHFESFPSGALLAEDGTPDRTAIRSLFDEIDRNKDNLISLSELQELLADVKFGRATSISVNEAAALIMEQFDISLDGLLDEDEFVGGLSNWLHKTTNVSTTNLVQNEDHSYQEIWKQMDLVLEPEAEKSIRRALLAWTKAVLRLLLGIAMLGVLAEPLIESVQNFSKSANMPSFFISFILVPLATNARIAISAIKEARKKAEITTSLTFSEIYGGVFVNNLLGFSVLLAIVYFRGLSWTFSTEVLMVLIVTSLVGCLPSINSKIPLWASFVAYLLYPLSLILVYLLHA</sequence>
<feature type="signal peptide" evidence="10">
    <location>
        <begin position="1"/>
        <end position="26"/>
    </location>
</feature>
<feature type="transmembrane region" description="Helical" evidence="9">
    <location>
        <begin position="644"/>
        <end position="664"/>
    </location>
</feature>
<feature type="transmembrane region" description="Helical" evidence="9">
    <location>
        <begin position="251"/>
        <end position="273"/>
    </location>
</feature>
<comment type="subcellular location">
    <subcellularLocation>
        <location evidence="1">Endomembrane system</location>
        <topology evidence="1">Multi-pass membrane protein</topology>
    </subcellularLocation>
</comment>
<evidence type="ECO:0000256" key="2">
    <source>
        <dbReference type="ARBA" id="ARBA00022448"/>
    </source>
</evidence>